<comment type="subcellular location">
    <subcellularLocation>
        <location evidence="1">Membrane</location>
        <topology evidence="1">Single-pass membrane protein</topology>
    </subcellularLocation>
</comment>
<keyword evidence="5 11" id="KW-0479">Metal-binding</keyword>
<evidence type="ECO:0000256" key="10">
    <source>
        <dbReference type="ARBA" id="ARBA00023136"/>
    </source>
</evidence>
<dbReference type="GO" id="GO:0016705">
    <property type="term" value="F:oxidoreductase activity, acting on paired donors, with incorporation or reduction of molecular oxygen"/>
    <property type="evidence" value="ECO:0007669"/>
    <property type="project" value="InterPro"/>
</dbReference>
<dbReference type="SUPFAM" id="SSF48264">
    <property type="entry name" value="Cytochrome P450"/>
    <property type="match status" value="1"/>
</dbReference>
<keyword evidence="4 13" id="KW-0812">Transmembrane</keyword>
<proteinExistence type="inferred from homology"/>
<dbReference type="PROSITE" id="PS00086">
    <property type="entry name" value="CYTOCHROME_P450"/>
    <property type="match status" value="1"/>
</dbReference>
<evidence type="ECO:0000256" key="9">
    <source>
        <dbReference type="ARBA" id="ARBA00023033"/>
    </source>
</evidence>
<evidence type="ECO:0000256" key="6">
    <source>
        <dbReference type="ARBA" id="ARBA00022989"/>
    </source>
</evidence>
<feature type="transmembrane region" description="Helical" evidence="13">
    <location>
        <begin position="6"/>
        <end position="30"/>
    </location>
</feature>
<dbReference type="PRINTS" id="PR00463">
    <property type="entry name" value="EP450I"/>
</dbReference>
<evidence type="ECO:0000313" key="15">
    <source>
        <dbReference type="Proteomes" id="UP001190926"/>
    </source>
</evidence>
<keyword evidence="6 13" id="KW-1133">Transmembrane helix</keyword>
<evidence type="ECO:0000256" key="7">
    <source>
        <dbReference type="ARBA" id="ARBA00023002"/>
    </source>
</evidence>
<dbReference type="PANTHER" id="PTHR24282:SF273">
    <property type="entry name" value="CYTOCHROME P450 CYP72A219-LIKE"/>
    <property type="match status" value="1"/>
</dbReference>
<dbReference type="PANTHER" id="PTHR24282">
    <property type="entry name" value="CYTOCHROME P450 FAMILY MEMBER"/>
    <property type="match status" value="1"/>
</dbReference>
<dbReference type="InterPro" id="IPR017972">
    <property type="entry name" value="Cyt_P450_CS"/>
</dbReference>
<sequence length="517" mass="58157">MEPTLGVVLTSIVVAASITCFVKLVNLVWLRPRKLEKLLRSQGLHGNPYRPILGDTKDFAATNQAEKLRSIQLSDHILPHIFGYFHTILNNYGPNSFLWFGPWPRLNVVDPELIREILNKADVYHKPLPEMGKILTGGLVVLEGQKWAKHRKIVNPAFHIHKLKNMVPAIVLSCSNMISKWEAMVSGSDKGWCEIDVWPFLEDLAGDVISRTAFGSSHEEGTRIFQLQKEKLEMSFPLLQLIIIPGWRYLPTKANRRLRAITTQVQSLLRGIIEKRQNGMSRGDDLLGLLMESNSGIIQEHGNKKAAGMSIEDVIEECKLFYFAGSETTSSLLVWTMLLLCLHPDWQTRAREEVNRVLGKCSEPTFEDLNHLKTVTMILQEVLRLYPPLPLTARGPTETVKLGNLTIPKGVHMTLLIGQVHYDPEIWGEDAREFKPQRFAEGIPQSAKIKSAFIPFGSGPRACIGQHLAMIEAKVAIAMILRSFSFELSPAYVHAPFAVLTLQPQYGAPMILRTLQS</sequence>
<comment type="caution">
    <text evidence="14">The sequence shown here is derived from an EMBL/GenBank/DDBJ whole genome shotgun (WGS) entry which is preliminary data.</text>
</comment>
<dbReference type="GO" id="GO:0004497">
    <property type="term" value="F:monooxygenase activity"/>
    <property type="evidence" value="ECO:0007669"/>
    <property type="project" value="UniProtKB-KW"/>
</dbReference>
<reference evidence="14 15" key="1">
    <citation type="journal article" date="2021" name="Nat. Commun.">
        <title>Incipient diploidization of the medicinal plant Perilla within 10,000 years.</title>
        <authorList>
            <person name="Zhang Y."/>
            <person name="Shen Q."/>
            <person name="Leng L."/>
            <person name="Zhang D."/>
            <person name="Chen S."/>
            <person name="Shi Y."/>
            <person name="Ning Z."/>
            <person name="Chen S."/>
        </authorList>
    </citation>
    <scope>NUCLEOTIDE SEQUENCE [LARGE SCALE GENOMIC DNA]</scope>
    <source>
        <strain evidence="15">cv. PC099</strain>
    </source>
</reference>
<dbReference type="InterPro" id="IPR036396">
    <property type="entry name" value="Cyt_P450_sf"/>
</dbReference>
<evidence type="ECO:0000256" key="1">
    <source>
        <dbReference type="ARBA" id="ARBA00004167"/>
    </source>
</evidence>
<evidence type="ECO:0000256" key="2">
    <source>
        <dbReference type="ARBA" id="ARBA00010617"/>
    </source>
</evidence>
<organism evidence="14 15">
    <name type="scientific">Perilla frutescens var. hirtella</name>
    <name type="common">Perilla citriodora</name>
    <name type="synonym">Perilla setoyensis</name>
    <dbReference type="NCBI Taxonomy" id="608512"/>
    <lineage>
        <taxon>Eukaryota</taxon>
        <taxon>Viridiplantae</taxon>
        <taxon>Streptophyta</taxon>
        <taxon>Embryophyta</taxon>
        <taxon>Tracheophyta</taxon>
        <taxon>Spermatophyta</taxon>
        <taxon>Magnoliopsida</taxon>
        <taxon>eudicotyledons</taxon>
        <taxon>Gunneridae</taxon>
        <taxon>Pentapetalae</taxon>
        <taxon>asterids</taxon>
        <taxon>lamiids</taxon>
        <taxon>Lamiales</taxon>
        <taxon>Lamiaceae</taxon>
        <taxon>Nepetoideae</taxon>
        <taxon>Elsholtzieae</taxon>
        <taxon>Perilla</taxon>
    </lineage>
</organism>
<name>A0AAD4PDH8_PERFH</name>
<keyword evidence="15" id="KW-1185">Reference proteome</keyword>
<evidence type="ECO:0000256" key="13">
    <source>
        <dbReference type="SAM" id="Phobius"/>
    </source>
</evidence>
<evidence type="ECO:0000256" key="8">
    <source>
        <dbReference type="ARBA" id="ARBA00023004"/>
    </source>
</evidence>
<dbReference type="InterPro" id="IPR050665">
    <property type="entry name" value="Cytochrome_P450_Monooxygen"/>
</dbReference>
<dbReference type="GO" id="GO:0020037">
    <property type="term" value="F:heme binding"/>
    <property type="evidence" value="ECO:0007669"/>
    <property type="project" value="InterPro"/>
</dbReference>
<evidence type="ECO:0000313" key="14">
    <source>
        <dbReference type="EMBL" id="KAH6836334.1"/>
    </source>
</evidence>
<dbReference type="Pfam" id="PF00067">
    <property type="entry name" value="p450"/>
    <property type="match status" value="1"/>
</dbReference>
<dbReference type="GO" id="GO:0005506">
    <property type="term" value="F:iron ion binding"/>
    <property type="evidence" value="ECO:0007669"/>
    <property type="project" value="InterPro"/>
</dbReference>
<comment type="cofactor">
    <cofactor evidence="11">
        <name>heme</name>
        <dbReference type="ChEBI" id="CHEBI:30413"/>
    </cofactor>
</comment>
<dbReference type="Gene3D" id="1.10.630.10">
    <property type="entry name" value="Cytochrome P450"/>
    <property type="match status" value="1"/>
</dbReference>
<evidence type="ECO:0000256" key="3">
    <source>
        <dbReference type="ARBA" id="ARBA00022617"/>
    </source>
</evidence>
<comment type="similarity">
    <text evidence="2 12">Belongs to the cytochrome P450 family.</text>
</comment>
<feature type="binding site" description="axial binding residue" evidence="11">
    <location>
        <position position="463"/>
    </location>
    <ligand>
        <name>heme</name>
        <dbReference type="ChEBI" id="CHEBI:30413"/>
    </ligand>
    <ligandPart>
        <name>Fe</name>
        <dbReference type="ChEBI" id="CHEBI:18248"/>
    </ligandPart>
</feature>
<protein>
    <submittedName>
        <fullName evidence="14">Cytochrome P450</fullName>
    </submittedName>
</protein>
<evidence type="ECO:0000256" key="11">
    <source>
        <dbReference type="PIRSR" id="PIRSR602401-1"/>
    </source>
</evidence>
<keyword evidence="10 13" id="KW-0472">Membrane</keyword>
<gene>
    <name evidence="14" type="ORF">C2S53_006363</name>
</gene>
<evidence type="ECO:0000256" key="5">
    <source>
        <dbReference type="ARBA" id="ARBA00022723"/>
    </source>
</evidence>
<dbReference type="GO" id="GO:0016020">
    <property type="term" value="C:membrane"/>
    <property type="evidence" value="ECO:0007669"/>
    <property type="project" value="UniProtKB-SubCell"/>
</dbReference>
<dbReference type="PRINTS" id="PR00385">
    <property type="entry name" value="P450"/>
</dbReference>
<keyword evidence="7 12" id="KW-0560">Oxidoreductase</keyword>
<evidence type="ECO:0000256" key="12">
    <source>
        <dbReference type="RuleBase" id="RU000461"/>
    </source>
</evidence>
<accession>A0AAD4PDH8</accession>
<dbReference type="InterPro" id="IPR002401">
    <property type="entry name" value="Cyt_P450_E_grp-I"/>
</dbReference>
<evidence type="ECO:0000256" key="4">
    <source>
        <dbReference type="ARBA" id="ARBA00022692"/>
    </source>
</evidence>
<dbReference type="Proteomes" id="UP001190926">
    <property type="component" value="Unassembled WGS sequence"/>
</dbReference>
<dbReference type="AlphaFoldDB" id="A0AAD4PDH8"/>
<dbReference type="EMBL" id="SDAM02000020">
    <property type="protein sequence ID" value="KAH6836334.1"/>
    <property type="molecule type" value="Genomic_DNA"/>
</dbReference>
<keyword evidence="9 12" id="KW-0503">Monooxygenase</keyword>
<dbReference type="InterPro" id="IPR001128">
    <property type="entry name" value="Cyt_P450"/>
</dbReference>
<keyword evidence="8 11" id="KW-0408">Iron</keyword>
<keyword evidence="3 11" id="KW-0349">Heme</keyword>